<feature type="domain" description="Alcohol dehydrogenase-like N-terminal" evidence="3">
    <location>
        <begin position="25"/>
        <end position="131"/>
    </location>
</feature>
<dbReference type="SUPFAM" id="SSF50129">
    <property type="entry name" value="GroES-like"/>
    <property type="match status" value="1"/>
</dbReference>
<dbReference type="EMBL" id="PFMR01000109">
    <property type="protein sequence ID" value="PIZ17521.1"/>
    <property type="molecule type" value="Genomic_DNA"/>
</dbReference>
<gene>
    <name evidence="4" type="ORF">COY52_04185</name>
</gene>
<dbReference type="InterPro" id="IPR036291">
    <property type="entry name" value="NAD(P)-bd_dom_sf"/>
</dbReference>
<dbReference type="InterPro" id="IPR013154">
    <property type="entry name" value="ADH-like_N"/>
</dbReference>
<dbReference type="InterPro" id="IPR013149">
    <property type="entry name" value="ADH-like_C"/>
</dbReference>
<dbReference type="GO" id="GO:0016491">
    <property type="term" value="F:oxidoreductase activity"/>
    <property type="evidence" value="ECO:0007669"/>
    <property type="project" value="UniProtKB-KW"/>
</dbReference>
<evidence type="ECO:0000313" key="5">
    <source>
        <dbReference type="Proteomes" id="UP000229307"/>
    </source>
</evidence>
<dbReference type="Gene3D" id="3.40.50.720">
    <property type="entry name" value="NAD(P)-binding Rossmann-like Domain"/>
    <property type="match status" value="1"/>
</dbReference>
<evidence type="ECO:0000259" key="3">
    <source>
        <dbReference type="Pfam" id="PF08240"/>
    </source>
</evidence>
<dbReference type="Pfam" id="PF00107">
    <property type="entry name" value="ADH_zinc_N"/>
    <property type="match status" value="1"/>
</dbReference>
<dbReference type="SUPFAM" id="SSF51735">
    <property type="entry name" value="NAD(P)-binding Rossmann-fold domains"/>
    <property type="match status" value="1"/>
</dbReference>
<evidence type="ECO:0000259" key="2">
    <source>
        <dbReference type="Pfam" id="PF00107"/>
    </source>
</evidence>
<sequence>MKAVEITGEKEVRLVDRPDPKPKGEQVLVKIIIAPMCTEYKAYKNGWKTDCLGHEAAGEVTAIDQQGTVKPGDRVVVMPQYPCGKCPLCLKGDYIHCQNILNVNEITGNTYCTATYTQYTVKNDWLLVPIPADMSYEHASMACCGLGPTFGAMQIMQVDAFDTVLIAGAGPVGLGGVINGVSRGARVITIEPHPYRVKLAKELGAVAVIDPNNPDALKQIMDLTGGVGVDKSIDCAGIPSVQRLLIDATRRKGHMSFIAEAGELTIHVANVVSLTVLYIWAVIARSVNDEAILT</sequence>
<keyword evidence="1" id="KW-0560">Oxidoreductase</keyword>
<evidence type="ECO:0000256" key="1">
    <source>
        <dbReference type="ARBA" id="ARBA00023002"/>
    </source>
</evidence>
<dbReference type="Proteomes" id="UP000229307">
    <property type="component" value="Unassembled WGS sequence"/>
</dbReference>
<dbReference type="InterPro" id="IPR050129">
    <property type="entry name" value="Zn_alcohol_dh"/>
</dbReference>
<name>A0A2M7SDG2_9BACT</name>
<comment type="caution">
    <text evidence="4">The sequence shown here is derived from an EMBL/GenBank/DDBJ whole genome shotgun (WGS) entry which is preliminary data.</text>
</comment>
<dbReference type="AlphaFoldDB" id="A0A2M7SDG2"/>
<accession>A0A2M7SDG2</accession>
<dbReference type="Gene3D" id="3.90.180.10">
    <property type="entry name" value="Medium-chain alcohol dehydrogenases, catalytic domain"/>
    <property type="match status" value="1"/>
</dbReference>
<evidence type="ECO:0000313" key="4">
    <source>
        <dbReference type="EMBL" id="PIZ17521.1"/>
    </source>
</evidence>
<dbReference type="PANTHER" id="PTHR43401">
    <property type="entry name" value="L-THREONINE 3-DEHYDROGENASE"/>
    <property type="match status" value="1"/>
</dbReference>
<reference evidence="5" key="1">
    <citation type="submission" date="2017-09" db="EMBL/GenBank/DDBJ databases">
        <title>Depth-based differentiation of microbial function through sediment-hosted aquifers and enrichment of novel symbionts in the deep terrestrial subsurface.</title>
        <authorList>
            <person name="Probst A.J."/>
            <person name="Ladd B."/>
            <person name="Jarett J.K."/>
            <person name="Geller-Mcgrath D.E."/>
            <person name="Sieber C.M.K."/>
            <person name="Emerson J.B."/>
            <person name="Anantharaman K."/>
            <person name="Thomas B.C."/>
            <person name="Malmstrom R."/>
            <person name="Stieglmeier M."/>
            <person name="Klingl A."/>
            <person name="Woyke T."/>
            <person name="Ryan C.M."/>
            <person name="Banfield J.F."/>
        </authorList>
    </citation>
    <scope>NUCLEOTIDE SEQUENCE [LARGE SCALE GENOMIC DNA]</scope>
</reference>
<protein>
    <submittedName>
        <fullName evidence="4">Alcohol dehydrogenase</fullName>
    </submittedName>
</protein>
<proteinExistence type="predicted"/>
<feature type="domain" description="Alcohol dehydrogenase-like C-terminal" evidence="2">
    <location>
        <begin position="171"/>
        <end position="272"/>
    </location>
</feature>
<dbReference type="PANTHER" id="PTHR43401:SF2">
    <property type="entry name" value="L-THREONINE 3-DEHYDROGENASE"/>
    <property type="match status" value="1"/>
</dbReference>
<dbReference type="Pfam" id="PF08240">
    <property type="entry name" value="ADH_N"/>
    <property type="match status" value="1"/>
</dbReference>
<organism evidence="4 5">
    <name type="scientific">Candidatus Desantisbacteria bacterium CG_4_10_14_0_8_um_filter_48_22</name>
    <dbReference type="NCBI Taxonomy" id="1974543"/>
    <lineage>
        <taxon>Bacteria</taxon>
        <taxon>Candidatus Desantisiibacteriota</taxon>
    </lineage>
</organism>
<dbReference type="InterPro" id="IPR011032">
    <property type="entry name" value="GroES-like_sf"/>
</dbReference>